<protein>
    <submittedName>
        <fullName evidence="2">Uncharacterized protein</fullName>
    </submittedName>
</protein>
<keyword evidence="3" id="KW-1185">Reference proteome</keyword>
<dbReference type="CDD" id="cd00303">
    <property type="entry name" value="retropepsin_like"/>
    <property type="match status" value="1"/>
</dbReference>
<organism evidence="2 3">
    <name type="scientific">Paragonimus heterotremus</name>
    <dbReference type="NCBI Taxonomy" id="100268"/>
    <lineage>
        <taxon>Eukaryota</taxon>
        <taxon>Metazoa</taxon>
        <taxon>Spiralia</taxon>
        <taxon>Lophotrochozoa</taxon>
        <taxon>Platyhelminthes</taxon>
        <taxon>Trematoda</taxon>
        <taxon>Digenea</taxon>
        <taxon>Plagiorchiida</taxon>
        <taxon>Troglotremata</taxon>
        <taxon>Troglotrematidae</taxon>
        <taxon>Paragonimus</taxon>
    </lineage>
</organism>
<name>A0A8J4SLK4_9TREM</name>
<accession>A0A8J4SLK4</accession>
<gene>
    <name evidence="2" type="ORF">PHET_10040</name>
</gene>
<dbReference type="Proteomes" id="UP000748531">
    <property type="component" value="Unassembled WGS sequence"/>
</dbReference>
<sequence length="295" mass="32589">MRPPPRWNRGTEGSSRTQQRPWGTVVPGDGPDVRPPMVRWPERGQQHNRSEQVIGERSNPCRFDVPSVNTPRVDPTPCINVRLGSGVVNALLDTCAFSSLLRPEFTQGFHRSDDNRKLKAANGTILRSLGVTRVPLVIDGVSVFHDSVVLEEIPWEAVIGCDFLKRFSCTVDFDRQVFSCGNCELPLTVETPNESEWDTGLIDVSPEDLNYQIDRLLVVTSTEPPEATVHVEIPADGGTSTKVARADIEDNVFLMGGDGVVAETRHTYNFVHAFPSLAPIPEVGTKEGYEDTPDE</sequence>
<feature type="region of interest" description="Disordered" evidence="1">
    <location>
        <begin position="1"/>
        <end position="54"/>
    </location>
</feature>
<evidence type="ECO:0000313" key="2">
    <source>
        <dbReference type="EMBL" id="KAF5396902.1"/>
    </source>
</evidence>
<dbReference type="OrthoDB" id="6156608at2759"/>
<evidence type="ECO:0000313" key="3">
    <source>
        <dbReference type="Proteomes" id="UP000748531"/>
    </source>
</evidence>
<feature type="compositionally biased region" description="Basic and acidic residues" evidence="1">
    <location>
        <begin position="40"/>
        <end position="50"/>
    </location>
</feature>
<dbReference type="InterPro" id="IPR021109">
    <property type="entry name" value="Peptidase_aspartic_dom_sf"/>
</dbReference>
<dbReference type="EMBL" id="LUCH01007120">
    <property type="protein sequence ID" value="KAF5396902.1"/>
    <property type="molecule type" value="Genomic_DNA"/>
</dbReference>
<comment type="caution">
    <text evidence="2">The sequence shown here is derived from an EMBL/GenBank/DDBJ whole genome shotgun (WGS) entry which is preliminary data.</text>
</comment>
<evidence type="ECO:0000256" key="1">
    <source>
        <dbReference type="SAM" id="MobiDB-lite"/>
    </source>
</evidence>
<proteinExistence type="predicted"/>
<reference evidence="2" key="1">
    <citation type="submission" date="2019-05" db="EMBL/GenBank/DDBJ databases">
        <title>Annotation for the trematode Paragonimus heterotremus.</title>
        <authorList>
            <person name="Choi Y.-J."/>
        </authorList>
    </citation>
    <scope>NUCLEOTIDE SEQUENCE</scope>
    <source>
        <strain evidence="2">LC</strain>
    </source>
</reference>
<dbReference type="Gene3D" id="2.40.70.10">
    <property type="entry name" value="Acid Proteases"/>
    <property type="match status" value="1"/>
</dbReference>
<dbReference type="SUPFAM" id="SSF50630">
    <property type="entry name" value="Acid proteases"/>
    <property type="match status" value="1"/>
</dbReference>
<feature type="compositionally biased region" description="Polar residues" evidence="1">
    <location>
        <begin position="11"/>
        <end position="21"/>
    </location>
</feature>
<dbReference type="AlphaFoldDB" id="A0A8J4SLK4"/>